<name>A0A8T1W9J5_9STRA</name>
<feature type="chain" id="PRO_5035728187" description="RxLR effector protein" evidence="1">
    <location>
        <begin position="21"/>
        <end position="163"/>
    </location>
</feature>
<evidence type="ECO:0000256" key="1">
    <source>
        <dbReference type="SAM" id="SignalP"/>
    </source>
</evidence>
<proteinExistence type="predicted"/>
<accession>A0A8T1W9J5</accession>
<keyword evidence="3" id="KW-1185">Reference proteome</keyword>
<dbReference type="EMBL" id="JAGDFL010000388">
    <property type="protein sequence ID" value="KAG7390217.1"/>
    <property type="molecule type" value="Genomic_DNA"/>
</dbReference>
<feature type="signal peptide" evidence="1">
    <location>
        <begin position="1"/>
        <end position="20"/>
    </location>
</feature>
<dbReference type="OrthoDB" id="127578at2759"/>
<evidence type="ECO:0000313" key="2">
    <source>
        <dbReference type="EMBL" id="KAG7390217.1"/>
    </source>
</evidence>
<gene>
    <name evidence="2" type="ORF">PHYBOEH_007068</name>
</gene>
<protein>
    <recommendedName>
        <fullName evidence="4">RxLR effector protein</fullName>
    </recommendedName>
</protein>
<comment type="caution">
    <text evidence="2">The sequence shown here is derived from an EMBL/GenBank/DDBJ whole genome shotgun (WGS) entry which is preliminary data.</text>
</comment>
<keyword evidence="1" id="KW-0732">Signal</keyword>
<dbReference type="AlphaFoldDB" id="A0A8T1W9J5"/>
<reference evidence="2" key="1">
    <citation type="submission" date="2021-02" db="EMBL/GenBank/DDBJ databases">
        <authorList>
            <person name="Palmer J.M."/>
        </authorList>
    </citation>
    <scope>NUCLEOTIDE SEQUENCE</scope>
    <source>
        <strain evidence="2">SCRP23</strain>
    </source>
</reference>
<organism evidence="2 3">
    <name type="scientific">Phytophthora boehmeriae</name>
    <dbReference type="NCBI Taxonomy" id="109152"/>
    <lineage>
        <taxon>Eukaryota</taxon>
        <taxon>Sar</taxon>
        <taxon>Stramenopiles</taxon>
        <taxon>Oomycota</taxon>
        <taxon>Peronosporomycetes</taxon>
        <taxon>Peronosporales</taxon>
        <taxon>Peronosporaceae</taxon>
        <taxon>Phytophthora</taxon>
    </lineage>
</organism>
<sequence>MQGSFFIVAFLAATLAICSGSHVTTSAGVGTTAISVGTDDAPKKAAVLRVPGIRTVTDAGNNVAISRSNIFVVSGQDKEMLMDTIEDMVVRYDSTSRDDAALTTQIITLLGADDDATMANKMLPLIKAALQNRANPAQVHQIVLNLAKMSPRMKASTADNQAA</sequence>
<dbReference type="Proteomes" id="UP000693981">
    <property type="component" value="Unassembled WGS sequence"/>
</dbReference>
<evidence type="ECO:0000313" key="3">
    <source>
        <dbReference type="Proteomes" id="UP000693981"/>
    </source>
</evidence>
<evidence type="ECO:0008006" key="4">
    <source>
        <dbReference type="Google" id="ProtNLM"/>
    </source>
</evidence>